<feature type="transmembrane region" description="Helical" evidence="9">
    <location>
        <begin position="467"/>
        <end position="489"/>
    </location>
</feature>
<reference evidence="11 12" key="1">
    <citation type="submission" date="2022-05" db="EMBL/GenBank/DDBJ databases">
        <authorList>
            <consortium name="Genoscope - CEA"/>
            <person name="William W."/>
        </authorList>
    </citation>
    <scope>NUCLEOTIDE SEQUENCE [LARGE SCALE GENOMIC DNA]</scope>
</reference>
<keyword evidence="4 9" id="KW-1133">Transmembrane helix</keyword>
<feature type="transmembrane region" description="Helical" evidence="9">
    <location>
        <begin position="365"/>
        <end position="385"/>
    </location>
</feature>
<feature type="transmembrane region" description="Helical" evidence="9">
    <location>
        <begin position="509"/>
        <end position="531"/>
    </location>
</feature>
<evidence type="ECO:0000256" key="8">
    <source>
        <dbReference type="SAM" id="MobiDB-lite"/>
    </source>
</evidence>
<evidence type="ECO:0000313" key="12">
    <source>
        <dbReference type="Proteomes" id="UP001159428"/>
    </source>
</evidence>
<dbReference type="GO" id="GO:0015279">
    <property type="term" value="F:store-operated calcium channel activity"/>
    <property type="evidence" value="ECO:0007669"/>
    <property type="project" value="TreeGrafter"/>
</dbReference>
<accession>A0AAU9WBP5</accession>
<dbReference type="Pfam" id="PF00520">
    <property type="entry name" value="Ion_trans"/>
    <property type="match status" value="1"/>
</dbReference>
<dbReference type="GO" id="GO:0051480">
    <property type="term" value="P:regulation of cytosolic calcium ion concentration"/>
    <property type="evidence" value="ECO:0007669"/>
    <property type="project" value="TreeGrafter"/>
</dbReference>
<dbReference type="AlphaFoldDB" id="A0AAU9WBP5"/>
<protein>
    <recommendedName>
        <fullName evidence="10">Ion transport domain-containing protein</fullName>
    </recommendedName>
</protein>
<evidence type="ECO:0000256" key="9">
    <source>
        <dbReference type="SAM" id="Phobius"/>
    </source>
</evidence>
<dbReference type="PANTHER" id="PTHR10117">
    <property type="entry name" value="TRANSIENT RECEPTOR POTENTIAL CHANNEL"/>
    <property type="match status" value="1"/>
</dbReference>
<dbReference type="Proteomes" id="UP001159428">
    <property type="component" value="Unassembled WGS sequence"/>
</dbReference>
<evidence type="ECO:0000256" key="6">
    <source>
        <dbReference type="ARBA" id="ARBA00023136"/>
    </source>
</evidence>
<dbReference type="InterPro" id="IPR002153">
    <property type="entry name" value="TRPC_channel"/>
</dbReference>
<evidence type="ECO:0000256" key="3">
    <source>
        <dbReference type="ARBA" id="ARBA00022692"/>
    </source>
</evidence>
<name>A0AAU9WBP5_9CNID</name>
<feature type="region of interest" description="Disordered" evidence="8">
    <location>
        <begin position="174"/>
        <end position="193"/>
    </location>
</feature>
<evidence type="ECO:0000259" key="10">
    <source>
        <dbReference type="Pfam" id="PF00520"/>
    </source>
</evidence>
<feature type="transmembrane region" description="Helical" evidence="9">
    <location>
        <begin position="592"/>
        <end position="614"/>
    </location>
</feature>
<keyword evidence="5" id="KW-0406">Ion transport</keyword>
<dbReference type="InterPro" id="IPR005821">
    <property type="entry name" value="Ion_trans_dom"/>
</dbReference>
<evidence type="ECO:0000256" key="5">
    <source>
        <dbReference type="ARBA" id="ARBA00023065"/>
    </source>
</evidence>
<keyword evidence="7" id="KW-0407">Ion channel</keyword>
<feature type="transmembrane region" description="Helical" evidence="9">
    <location>
        <begin position="397"/>
        <end position="416"/>
    </location>
</feature>
<keyword evidence="2" id="KW-0813">Transport</keyword>
<evidence type="ECO:0000256" key="1">
    <source>
        <dbReference type="ARBA" id="ARBA00004141"/>
    </source>
</evidence>
<evidence type="ECO:0000313" key="11">
    <source>
        <dbReference type="EMBL" id="CAH3108971.1"/>
    </source>
</evidence>
<keyword evidence="12" id="KW-1185">Reference proteome</keyword>
<keyword evidence="3 9" id="KW-0812">Transmembrane</keyword>
<evidence type="ECO:0000256" key="2">
    <source>
        <dbReference type="ARBA" id="ARBA00022448"/>
    </source>
</evidence>
<dbReference type="GO" id="GO:0005886">
    <property type="term" value="C:plasma membrane"/>
    <property type="evidence" value="ECO:0007669"/>
    <property type="project" value="TreeGrafter"/>
</dbReference>
<dbReference type="GO" id="GO:0034703">
    <property type="term" value="C:cation channel complex"/>
    <property type="evidence" value="ECO:0007669"/>
    <property type="project" value="TreeGrafter"/>
</dbReference>
<comment type="subcellular location">
    <subcellularLocation>
        <location evidence="1">Membrane</location>
        <topology evidence="1">Multi-pass membrane protein</topology>
    </subcellularLocation>
</comment>
<dbReference type="PANTHER" id="PTHR10117:SF54">
    <property type="entry name" value="TRANSIENT RECEPTOR POTENTIAL-GAMMA PROTEIN"/>
    <property type="match status" value="1"/>
</dbReference>
<dbReference type="PRINTS" id="PR01097">
    <property type="entry name" value="TRNSRECEPTRP"/>
</dbReference>
<organism evidence="11 12">
    <name type="scientific">Pocillopora meandrina</name>
    <dbReference type="NCBI Taxonomy" id="46732"/>
    <lineage>
        <taxon>Eukaryota</taxon>
        <taxon>Metazoa</taxon>
        <taxon>Cnidaria</taxon>
        <taxon>Anthozoa</taxon>
        <taxon>Hexacorallia</taxon>
        <taxon>Scleractinia</taxon>
        <taxon>Astrocoeniina</taxon>
        <taxon>Pocilloporidae</taxon>
        <taxon>Pocillopora</taxon>
    </lineage>
</organism>
<dbReference type="GO" id="GO:0070679">
    <property type="term" value="F:inositol 1,4,5 trisphosphate binding"/>
    <property type="evidence" value="ECO:0007669"/>
    <property type="project" value="TreeGrafter"/>
</dbReference>
<gene>
    <name evidence="11" type="ORF">PMEA_00002783</name>
</gene>
<comment type="caution">
    <text evidence="11">The sequence shown here is derived from an EMBL/GenBank/DDBJ whole genome shotgun (WGS) entry which is preliminary data.</text>
</comment>
<keyword evidence="6 9" id="KW-0472">Membrane</keyword>
<feature type="transmembrane region" description="Helical" evidence="9">
    <location>
        <begin position="314"/>
        <end position="334"/>
    </location>
</feature>
<feature type="transmembrane region" description="Helical" evidence="9">
    <location>
        <begin position="428"/>
        <end position="447"/>
    </location>
</feature>
<feature type="domain" description="Ion transport" evidence="10">
    <location>
        <begin position="372"/>
        <end position="626"/>
    </location>
</feature>
<evidence type="ECO:0000256" key="7">
    <source>
        <dbReference type="ARBA" id="ARBA00023303"/>
    </source>
</evidence>
<proteinExistence type="predicted"/>
<sequence length="709" mass="82491">MAQCNPPDIQPVQPESKSFDDFLFKIKTETKAEVNNFLSRGIRTDNENPENPLLKQLENALQKRNVIEVWKLIVETKEQDKDAILEGLSDVWRSIAEEENIKEDGCSWKCVFHFSCGKLCTLFCSIKSWITLSYIEDDSDQKEGIPSEEEQTWIRVLSNPLYISLEYLWRMNPKSNQQTNPETNKRTRRRGSKSTDVIEAALDDSYLLEKVAAYEHHYSRDEYLGRAKEYEQFAVDIIEQAGASQLYKIIDIEGKGPLLNETPKDFIQSLSLLKKAADKQRKLFVASPKCQYILNEIIYLGWRKWRDEGFMTKAMLFLVQFLLVSLASIVYIPLRLIRRCRCRGQFEDRCFWKFRKLYEHPYSKFINQTMSYVLFLCLVFASSYQNEFKITREGPEMVTIDYAVLAFVFGLLLQELNELCRQGIFNYFSKWWNVVATVIVFTFLSSYKVWVGAWGSYGGWKPEKQAFIVADAIYASGSVVAFFHLAHIFQVHSTLGPLQLSLYKMLKDVLKFLAIFLLLYIAFTTGVAKIYSYYVVSQIELHKQNATSHPQVSHPYAMHTKTFLEMFWLLLGLVEEDKIWVKDPAFSLTSTFGHLFVIAHVICTVIVALNMLIAMMNNSFNRIMENADVEWKFTRTQMWLEWIDRINNVPVPFNLLYFILRCLFSECFKKCCCEGVSGQHSRNIYLRVEAKGVNERHNRGELGASLFTE</sequence>
<evidence type="ECO:0000256" key="4">
    <source>
        <dbReference type="ARBA" id="ARBA00022989"/>
    </source>
</evidence>
<dbReference type="EMBL" id="CALNXJ010000011">
    <property type="protein sequence ID" value="CAH3108971.1"/>
    <property type="molecule type" value="Genomic_DNA"/>
</dbReference>